<reference evidence="2 3" key="1">
    <citation type="journal article" date="2016" name="Nat. Commun.">
        <title>Thousands of microbial genomes shed light on interconnected biogeochemical processes in an aquifer system.</title>
        <authorList>
            <person name="Anantharaman K."/>
            <person name="Brown C.T."/>
            <person name="Hug L.A."/>
            <person name="Sharon I."/>
            <person name="Castelle C.J."/>
            <person name="Probst A.J."/>
            <person name="Thomas B.C."/>
            <person name="Singh A."/>
            <person name="Wilkins M.J."/>
            <person name="Karaoz U."/>
            <person name="Brodie E.L."/>
            <person name="Williams K.H."/>
            <person name="Hubbard S.S."/>
            <person name="Banfield J.F."/>
        </authorList>
    </citation>
    <scope>NUCLEOTIDE SEQUENCE [LARGE SCALE GENOMIC DNA]</scope>
</reference>
<dbReference type="AlphaFoldDB" id="A0A1F5N291"/>
<evidence type="ECO:0000313" key="3">
    <source>
        <dbReference type="Proteomes" id="UP000177135"/>
    </source>
</evidence>
<sequence length="135" mass="15297">MKKHLAIMRSSAIEAILSGQKTIETRFSKHKIAPYGEVRAGDLIYMKIPGGDIVGQFKAKKVFYFEGLTAGDVDKILQEYGKQISVGYALEDEKYLEIKKSSHFGTLIFIEQSERFITSPIKIQKHDLRGWMVLG</sequence>
<comment type="caution">
    <text evidence="2">The sequence shown here is derived from an EMBL/GenBank/DDBJ whole genome shotgun (WGS) entry which is preliminary data.</text>
</comment>
<dbReference type="Pfam" id="PF04266">
    <property type="entry name" value="ASCH"/>
    <property type="match status" value="1"/>
</dbReference>
<feature type="domain" description="ASCH" evidence="1">
    <location>
        <begin position="13"/>
        <end position="75"/>
    </location>
</feature>
<evidence type="ECO:0000313" key="2">
    <source>
        <dbReference type="EMBL" id="OGE71751.1"/>
    </source>
</evidence>
<dbReference type="EMBL" id="MFEC01000006">
    <property type="protein sequence ID" value="OGE71751.1"/>
    <property type="molecule type" value="Genomic_DNA"/>
</dbReference>
<proteinExistence type="predicted"/>
<organism evidence="2 3">
    <name type="scientific">Candidatus Daviesbacteria bacterium RIFOXYD1_FULL_41_10</name>
    <dbReference type="NCBI Taxonomy" id="1797801"/>
    <lineage>
        <taxon>Bacteria</taxon>
        <taxon>Candidatus Daviesiibacteriota</taxon>
    </lineage>
</organism>
<dbReference type="Proteomes" id="UP000177135">
    <property type="component" value="Unassembled WGS sequence"/>
</dbReference>
<accession>A0A1F5N291</accession>
<gene>
    <name evidence="2" type="ORF">A2617_00840</name>
</gene>
<name>A0A1F5N291_9BACT</name>
<dbReference type="InterPro" id="IPR007374">
    <property type="entry name" value="ASCH_domain"/>
</dbReference>
<protein>
    <recommendedName>
        <fullName evidence="1">ASCH domain-containing protein</fullName>
    </recommendedName>
</protein>
<evidence type="ECO:0000259" key="1">
    <source>
        <dbReference type="Pfam" id="PF04266"/>
    </source>
</evidence>